<gene>
    <name evidence="1" type="ORF">HNQ46_001036</name>
</gene>
<evidence type="ECO:0000313" key="1">
    <source>
        <dbReference type="EMBL" id="MBB6041064.1"/>
    </source>
</evidence>
<name>A0A7W9SFC7_9FIRM</name>
<organism evidence="1 2">
    <name type="scientific">Oribacterium sinus</name>
    <dbReference type="NCBI Taxonomy" id="237576"/>
    <lineage>
        <taxon>Bacteria</taxon>
        <taxon>Bacillati</taxon>
        <taxon>Bacillota</taxon>
        <taxon>Clostridia</taxon>
        <taxon>Lachnospirales</taxon>
        <taxon>Lachnospiraceae</taxon>
        <taxon>Oribacterium</taxon>
    </lineage>
</organism>
<protein>
    <submittedName>
        <fullName evidence="1">Uncharacterized protein</fullName>
    </submittedName>
</protein>
<evidence type="ECO:0000313" key="2">
    <source>
        <dbReference type="Proteomes" id="UP000522163"/>
    </source>
</evidence>
<dbReference type="RefSeq" id="WP_183683598.1">
    <property type="nucleotide sequence ID" value="NZ_JACHHH010000004.1"/>
</dbReference>
<sequence length="100" mass="11677">MVKTESITIQVPVEMRKYLEELSPESELRRNALLLYPYILNQSISHGRAAEILGIGKSELLDIYDKLGYSYLDLIQDELEEDLETFRQIKEKCKKTIENL</sequence>
<dbReference type="Proteomes" id="UP000522163">
    <property type="component" value="Unassembled WGS sequence"/>
</dbReference>
<reference evidence="1 2" key="1">
    <citation type="submission" date="2020-08" db="EMBL/GenBank/DDBJ databases">
        <title>Genomic Encyclopedia of Type Strains, Phase IV (KMG-IV): sequencing the most valuable type-strain genomes for metagenomic binning, comparative biology and taxonomic classification.</title>
        <authorList>
            <person name="Goeker M."/>
        </authorList>
    </citation>
    <scope>NUCLEOTIDE SEQUENCE [LARGE SCALE GENOMIC DNA]</scope>
    <source>
        <strain evidence="1 2">DSM 17245</strain>
    </source>
</reference>
<proteinExistence type="predicted"/>
<dbReference type="GeneID" id="85014589"/>
<dbReference type="AlphaFoldDB" id="A0A7W9SFC7"/>
<dbReference type="EMBL" id="JACHHH010000004">
    <property type="protein sequence ID" value="MBB6041064.1"/>
    <property type="molecule type" value="Genomic_DNA"/>
</dbReference>
<comment type="caution">
    <text evidence="1">The sequence shown here is derived from an EMBL/GenBank/DDBJ whole genome shotgun (WGS) entry which is preliminary data.</text>
</comment>
<accession>A0A7W9SFC7</accession>